<dbReference type="NCBIfam" id="TIGR02454">
    <property type="entry name" value="ECF_T_CbiQ"/>
    <property type="match status" value="1"/>
</dbReference>
<evidence type="ECO:0000313" key="8">
    <source>
        <dbReference type="Proteomes" id="UP000191901"/>
    </source>
</evidence>
<dbReference type="InterPro" id="IPR012809">
    <property type="entry name" value="ECF_CbiQ"/>
</dbReference>
<dbReference type="CDD" id="cd16914">
    <property type="entry name" value="EcfT"/>
    <property type="match status" value="1"/>
</dbReference>
<feature type="transmembrane region" description="Helical" evidence="6">
    <location>
        <begin position="29"/>
        <end position="58"/>
    </location>
</feature>
<organism evidence="7 8">
    <name type="scientific">Halomicronema hongdechloris C2206</name>
    <dbReference type="NCBI Taxonomy" id="1641165"/>
    <lineage>
        <taxon>Bacteria</taxon>
        <taxon>Bacillati</taxon>
        <taxon>Cyanobacteriota</taxon>
        <taxon>Cyanophyceae</taxon>
        <taxon>Nodosilineales</taxon>
        <taxon>Nodosilineaceae</taxon>
        <taxon>Halomicronema</taxon>
    </lineage>
</organism>
<reference evidence="7 8" key="1">
    <citation type="journal article" date="2016" name="Biochim. Biophys. Acta">
        <title>Characterization of red-shifted phycobilisomes isolated from the chlorophyll f-containing cyanobacterium Halomicronema hongdechloris.</title>
        <authorList>
            <person name="Li Y."/>
            <person name="Lin Y."/>
            <person name="Garvey C.J."/>
            <person name="Birch D."/>
            <person name="Corkery R.W."/>
            <person name="Loughlin P.C."/>
            <person name="Scheer H."/>
            <person name="Willows R.D."/>
            <person name="Chen M."/>
        </authorList>
    </citation>
    <scope>NUCLEOTIDE SEQUENCE [LARGE SCALE GENOMIC DNA]</scope>
    <source>
        <strain evidence="7 8">C2206</strain>
    </source>
</reference>
<dbReference type="EMBL" id="CP021983">
    <property type="protein sequence ID" value="ASC71129.1"/>
    <property type="molecule type" value="Genomic_DNA"/>
</dbReference>
<feature type="transmembrane region" description="Helical" evidence="6">
    <location>
        <begin position="107"/>
        <end position="127"/>
    </location>
</feature>
<evidence type="ECO:0000313" key="7">
    <source>
        <dbReference type="EMBL" id="ASC71129.1"/>
    </source>
</evidence>
<name>A0A1Z3HLD1_9CYAN</name>
<dbReference type="PANTHER" id="PTHR34857">
    <property type="entry name" value="SLL0384 PROTEIN"/>
    <property type="match status" value="1"/>
</dbReference>
<proteinExistence type="predicted"/>
<dbReference type="OrthoDB" id="8585740at2"/>
<keyword evidence="8" id="KW-1185">Reference proteome</keyword>
<feature type="transmembrane region" description="Helical" evidence="6">
    <location>
        <begin position="242"/>
        <end position="260"/>
    </location>
</feature>
<keyword evidence="5 6" id="KW-0472">Membrane</keyword>
<dbReference type="RefSeq" id="WP_080809664.1">
    <property type="nucleotide sequence ID" value="NZ_CP021983.2"/>
</dbReference>
<keyword evidence="2" id="KW-1003">Cell membrane</keyword>
<keyword evidence="4 6" id="KW-1133">Transmembrane helix</keyword>
<dbReference type="GO" id="GO:0043190">
    <property type="term" value="C:ATP-binding cassette (ABC) transporter complex"/>
    <property type="evidence" value="ECO:0007669"/>
    <property type="project" value="InterPro"/>
</dbReference>
<dbReference type="Pfam" id="PF02361">
    <property type="entry name" value="CbiQ"/>
    <property type="match status" value="1"/>
</dbReference>
<dbReference type="PANTHER" id="PTHR34857:SF2">
    <property type="entry name" value="SLL0384 PROTEIN"/>
    <property type="match status" value="1"/>
</dbReference>
<dbReference type="STRING" id="1641165.XM38_12520"/>
<keyword evidence="3 6" id="KW-0812">Transmembrane</keyword>
<evidence type="ECO:0000256" key="3">
    <source>
        <dbReference type="ARBA" id="ARBA00022692"/>
    </source>
</evidence>
<evidence type="ECO:0000256" key="4">
    <source>
        <dbReference type="ARBA" id="ARBA00022989"/>
    </source>
</evidence>
<dbReference type="InterPro" id="IPR003339">
    <property type="entry name" value="ABC/ECF_trnsptr_transmembrane"/>
</dbReference>
<dbReference type="GO" id="GO:0006824">
    <property type="term" value="P:cobalt ion transport"/>
    <property type="evidence" value="ECO:0007669"/>
    <property type="project" value="InterPro"/>
</dbReference>
<comment type="subcellular location">
    <subcellularLocation>
        <location evidence="1">Cell membrane</location>
        <topology evidence="1">Multi-pass membrane protein</topology>
    </subcellularLocation>
</comment>
<evidence type="ECO:0000256" key="2">
    <source>
        <dbReference type="ARBA" id="ARBA00022475"/>
    </source>
</evidence>
<gene>
    <name evidence="7" type="primary">cbiQ</name>
    <name evidence="7" type="ORF">XM38_020790</name>
</gene>
<evidence type="ECO:0000256" key="1">
    <source>
        <dbReference type="ARBA" id="ARBA00004651"/>
    </source>
</evidence>
<protein>
    <submittedName>
        <fullName evidence="7">Cobalt transport protein</fullName>
    </submittedName>
</protein>
<evidence type="ECO:0000256" key="5">
    <source>
        <dbReference type="ARBA" id="ARBA00023136"/>
    </source>
</evidence>
<dbReference type="AlphaFoldDB" id="A0A1Z3HLD1"/>
<sequence length="267" mass="30239">MAPTLSLDAYTRLESPIHRWQPRLKLVGLVALIFAFAGVRQWVLVLPMVVITLLLYGLSRLPLRFLLQRLHYPGMFILAVVLVLPFASGDTVLWQWGWLSLYWEGVLTMGLVVCRFLAILTTGFILLGTTPFLSLIQALRSLGLPALLADMTLLAYRYLYDIADTLTTMQQAMRLRGLGRSQRKSSWLRLDMRLMRQLASLTGSLLIRSYERSERVYKAMRLRGYGVSTRRPAAGMPSVDGYSYWATALSLMLAATFMVVELRGMGR</sequence>
<dbReference type="InterPro" id="IPR051611">
    <property type="entry name" value="ECF_transporter_component"/>
</dbReference>
<dbReference type="Proteomes" id="UP000191901">
    <property type="component" value="Chromosome"/>
</dbReference>
<feature type="transmembrane region" description="Helical" evidence="6">
    <location>
        <begin position="70"/>
        <end position="87"/>
    </location>
</feature>
<dbReference type="KEGG" id="hhg:XM38_020790"/>
<accession>A0A1Z3HLD1</accession>
<evidence type="ECO:0000256" key="6">
    <source>
        <dbReference type="SAM" id="Phobius"/>
    </source>
</evidence>